<evidence type="ECO:0000256" key="1">
    <source>
        <dbReference type="ARBA" id="ARBA00004442"/>
    </source>
</evidence>
<dbReference type="AlphaFoldDB" id="A0A845UZ53"/>
<organism evidence="11 12">
    <name type="scientific">Wenzhouxiangella limi</name>
    <dbReference type="NCBI Taxonomy" id="2707351"/>
    <lineage>
        <taxon>Bacteria</taxon>
        <taxon>Pseudomonadati</taxon>
        <taxon>Pseudomonadota</taxon>
        <taxon>Gammaproteobacteria</taxon>
        <taxon>Chromatiales</taxon>
        <taxon>Wenzhouxiangellaceae</taxon>
        <taxon>Wenzhouxiangella</taxon>
    </lineage>
</organism>
<dbReference type="EMBL" id="JAAGSC010000041">
    <property type="protein sequence ID" value="NDY96008.1"/>
    <property type="molecule type" value="Genomic_DNA"/>
</dbReference>
<evidence type="ECO:0000256" key="6">
    <source>
        <dbReference type="ARBA" id="ARBA00023136"/>
    </source>
</evidence>
<dbReference type="SMART" id="SM00965">
    <property type="entry name" value="STN"/>
    <property type="match status" value="1"/>
</dbReference>
<dbReference type="InterPro" id="IPR038591">
    <property type="entry name" value="NolW-like_sf"/>
</dbReference>
<comment type="caution">
    <text evidence="11">The sequence shown here is derived from an EMBL/GenBank/DDBJ whole genome shotgun (WGS) entry which is preliminary data.</text>
</comment>
<dbReference type="GO" id="GO:0009279">
    <property type="term" value="C:cell outer membrane"/>
    <property type="evidence" value="ECO:0007669"/>
    <property type="project" value="UniProtKB-SubCell"/>
</dbReference>
<dbReference type="PROSITE" id="PS00875">
    <property type="entry name" value="T2SP_D"/>
    <property type="match status" value="1"/>
</dbReference>
<name>A0A845UZ53_9GAMM</name>
<dbReference type="PRINTS" id="PR00811">
    <property type="entry name" value="BCTERIALGSPD"/>
</dbReference>
<keyword evidence="3 8" id="KW-0813">Transport</keyword>
<dbReference type="NCBIfam" id="TIGR02515">
    <property type="entry name" value="IV_pilus_PilQ"/>
    <property type="match status" value="1"/>
</dbReference>
<dbReference type="Pfam" id="PF11741">
    <property type="entry name" value="AMIN"/>
    <property type="match status" value="2"/>
</dbReference>
<protein>
    <submittedName>
        <fullName evidence="11">Type IV pilus secretin PilQ</fullName>
    </submittedName>
</protein>
<keyword evidence="6" id="KW-0472">Membrane</keyword>
<keyword evidence="12" id="KW-1185">Reference proteome</keyword>
<feature type="region of interest" description="Disordered" evidence="9">
    <location>
        <begin position="1"/>
        <end position="21"/>
    </location>
</feature>
<dbReference type="RefSeq" id="WP_164211396.1">
    <property type="nucleotide sequence ID" value="NZ_JAAGSC010000041.1"/>
</dbReference>
<sequence>MKTMSRRNFGTAGPDSGTTGRSVMTRKAGLAGLMTLLLALLATAQAAELTDVRVESTGGEVRLILTTDSSFPEPTVFATEEPPRIVVDLPETSTSLSAESVSVGSGPAQSYQALSAGGRTRLVVDLSRMVPYELEMAGNELALVVSGGAANAVGADTSRARSGASGDAGHAITNFDFRRSPDGGGQVIVNLDQPGVNITVDERAGGLRVDLFDTILSEDMYRRLDVADFATPVQMITPEQRNDNVRLLIDVAGAYEHLAYQTDSQLVIEVERPEETEAEQDRELQFFEEREYEGSRITLNFQDIQVRSVLQLIADVSDLNIVVSDSVSGALTLRLTNVPWDQALDIVLETKNLDMRRSGNVIWIAPIEEIVSREQQILRARADRQTLEPLRTAMIPISYADASNLAGIVQSSAGEESGMLSERGSVSVDERTNTLLVTDTLENIDQIRDLVTELDRPVRQVSIESRIVIARHDFNYELGVRFGVTASRQDSRGNLFSTSATSEALDGINQTAIANRRSGRGSSTPVDIPGLEDRLNINLPVSNPAGSLGVSFLAADYLLDLELSALETEGRGEVISTPRLITANQQEAFIQQGVEIPFESLQGGNQAGAVNVEFKEAVLELRVRPLITPDNRVQLDLSIKQDTVGEIFETGRGGSVPSIDTREMGTNVLVDNGQTVVLGGIFQEERNFSSSKVPVMGDVPVLGHLFRRRGTEDQKRELLIFVTPSILDDRAAYDD</sequence>
<accession>A0A845UZ53</accession>
<evidence type="ECO:0000256" key="9">
    <source>
        <dbReference type="SAM" id="MobiDB-lite"/>
    </source>
</evidence>
<dbReference type="Pfam" id="PF03958">
    <property type="entry name" value="Secretin_N"/>
    <property type="match status" value="1"/>
</dbReference>
<keyword evidence="5" id="KW-0653">Protein transport</keyword>
<evidence type="ECO:0000256" key="2">
    <source>
        <dbReference type="ARBA" id="ARBA00006304"/>
    </source>
</evidence>
<evidence type="ECO:0000313" key="11">
    <source>
        <dbReference type="EMBL" id="NDY96008.1"/>
    </source>
</evidence>
<evidence type="ECO:0000256" key="5">
    <source>
        <dbReference type="ARBA" id="ARBA00022927"/>
    </source>
</evidence>
<dbReference type="Gene3D" id="2.60.40.3470">
    <property type="match status" value="1"/>
</dbReference>
<dbReference type="InterPro" id="IPR004846">
    <property type="entry name" value="T2SS/T3SS_dom"/>
</dbReference>
<dbReference type="InterPro" id="IPR011662">
    <property type="entry name" value="Secretin/TonB_short_N"/>
</dbReference>
<comment type="similarity">
    <text evidence="2">Belongs to the bacterial secretin family. PilQ subfamily.</text>
</comment>
<dbReference type="InterPro" id="IPR013355">
    <property type="entry name" value="Pilus_4_PilQ"/>
</dbReference>
<proteinExistence type="inferred from homology"/>
<gene>
    <name evidence="11" type="ORF">G3I74_09720</name>
</gene>
<feature type="domain" description="Secretin/TonB short N-terminal" evidence="10">
    <location>
        <begin position="319"/>
        <end position="367"/>
    </location>
</feature>
<evidence type="ECO:0000313" key="12">
    <source>
        <dbReference type="Proteomes" id="UP000484885"/>
    </source>
</evidence>
<dbReference type="InterPro" id="IPR004845">
    <property type="entry name" value="T2SS_GspD_CS"/>
</dbReference>
<evidence type="ECO:0000259" key="10">
    <source>
        <dbReference type="SMART" id="SM00965"/>
    </source>
</evidence>
<dbReference type="InterPro" id="IPR051808">
    <property type="entry name" value="Type_IV_pilus_biogenesis"/>
</dbReference>
<dbReference type="Proteomes" id="UP000484885">
    <property type="component" value="Unassembled WGS sequence"/>
</dbReference>
<dbReference type="Gene3D" id="3.30.1370.120">
    <property type="match status" value="1"/>
</dbReference>
<evidence type="ECO:0000256" key="4">
    <source>
        <dbReference type="ARBA" id="ARBA00022729"/>
    </source>
</evidence>
<keyword evidence="4" id="KW-0732">Signal</keyword>
<dbReference type="Gene3D" id="3.30.1370.130">
    <property type="match status" value="1"/>
</dbReference>
<dbReference type="Pfam" id="PF00263">
    <property type="entry name" value="Secretin"/>
    <property type="match status" value="1"/>
</dbReference>
<evidence type="ECO:0000256" key="3">
    <source>
        <dbReference type="ARBA" id="ARBA00022448"/>
    </source>
</evidence>
<dbReference type="PANTHER" id="PTHR30604:SF1">
    <property type="entry name" value="DNA UTILIZATION PROTEIN HOFQ"/>
    <property type="match status" value="1"/>
</dbReference>
<dbReference type="Gene3D" id="2.60.40.3500">
    <property type="match status" value="1"/>
</dbReference>
<evidence type="ECO:0000256" key="8">
    <source>
        <dbReference type="RuleBase" id="RU004004"/>
    </source>
</evidence>
<keyword evidence="7" id="KW-0998">Cell outer membrane</keyword>
<dbReference type="GO" id="GO:0009306">
    <property type="term" value="P:protein secretion"/>
    <property type="evidence" value="ECO:0007669"/>
    <property type="project" value="InterPro"/>
</dbReference>
<reference evidence="11 12" key="1">
    <citation type="submission" date="2020-02" db="EMBL/GenBank/DDBJ databases">
        <authorList>
            <person name="Zhang X.-Y."/>
        </authorList>
    </citation>
    <scope>NUCLEOTIDE SEQUENCE [LARGE SCALE GENOMIC DNA]</scope>
    <source>
        <strain evidence="11 12">C33</strain>
    </source>
</reference>
<dbReference type="InterPro" id="IPR021731">
    <property type="entry name" value="AMIN_dom"/>
</dbReference>
<dbReference type="Pfam" id="PF07660">
    <property type="entry name" value="STN"/>
    <property type="match status" value="1"/>
</dbReference>
<evidence type="ECO:0000256" key="7">
    <source>
        <dbReference type="ARBA" id="ARBA00023237"/>
    </source>
</evidence>
<dbReference type="InterPro" id="IPR001775">
    <property type="entry name" value="GspD/PilQ"/>
</dbReference>
<comment type="subcellular location">
    <subcellularLocation>
        <location evidence="1 8">Cell outer membrane</location>
    </subcellularLocation>
</comment>
<dbReference type="PANTHER" id="PTHR30604">
    <property type="entry name" value="PROTEIN TRANSPORT PROTEIN HOFQ"/>
    <property type="match status" value="1"/>
</dbReference>
<dbReference type="InterPro" id="IPR005644">
    <property type="entry name" value="NolW-like"/>
</dbReference>